<evidence type="ECO:0000256" key="8">
    <source>
        <dbReference type="ARBA" id="ARBA00023306"/>
    </source>
</evidence>
<reference evidence="14 15" key="1">
    <citation type="submission" date="2018-06" db="EMBL/GenBank/DDBJ databases">
        <title>Extensive metabolic versatility and redundancy in microbially diverse, dynamic hydrothermal sediments.</title>
        <authorList>
            <person name="Dombrowski N."/>
            <person name="Teske A."/>
            <person name="Baker B.J."/>
        </authorList>
    </citation>
    <scope>NUCLEOTIDE SEQUENCE [LARGE SCALE GENOMIC DNA]</scope>
    <source>
        <strain evidence="14">B79_G16</strain>
    </source>
</reference>
<dbReference type="Proteomes" id="UP000281261">
    <property type="component" value="Unassembled WGS sequence"/>
</dbReference>
<dbReference type="GO" id="GO:0051301">
    <property type="term" value="P:cell division"/>
    <property type="evidence" value="ECO:0007669"/>
    <property type="project" value="UniProtKB-KW"/>
</dbReference>
<comment type="similarity">
    <text evidence="10 12">Belongs to the EPSP synthase family. MurA subfamily.</text>
</comment>
<keyword evidence="6 12" id="KW-0133">Cell shape</keyword>
<feature type="active site" description="Proton donor" evidence="12">
    <location>
        <position position="118"/>
    </location>
</feature>
<dbReference type="EC" id="2.5.1.7" evidence="12"/>
<evidence type="ECO:0000256" key="12">
    <source>
        <dbReference type="HAMAP-Rule" id="MF_00111"/>
    </source>
</evidence>
<evidence type="ECO:0000256" key="5">
    <source>
        <dbReference type="ARBA" id="ARBA00022679"/>
    </source>
</evidence>
<feature type="binding site" evidence="12">
    <location>
        <position position="330"/>
    </location>
    <ligand>
        <name>UDP-N-acetyl-alpha-D-glucosamine</name>
        <dbReference type="ChEBI" id="CHEBI:57705"/>
    </ligand>
</feature>
<dbReference type="PANTHER" id="PTHR43783:SF1">
    <property type="entry name" value="UDP-N-ACETYLGLUCOSAMINE 1-CARBOXYVINYLTRANSFERASE"/>
    <property type="match status" value="1"/>
</dbReference>
<evidence type="ECO:0000256" key="6">
    <source>
        <dbReference type="ARBA" id="ARBA00022960"/>
    </source>
</evidence>
<dbReference type="InterPro" id="IPR005750">
    <property type="entry name" value="UDP_GlcNAc_COvinyl_MurA"/>
</dbReference>
<comment type="function">
    <text evidence="12">Cell wall formation. Adds enolpyruvyl to UDP-N-acetylglucosamine.</text>
</comment>
<protein>
    <recommendedName>
        <fullName evidence="12">UDP-N-acetylglucosamine 1-carboxyvinyltransferase</fullName>
        <ecNumber evidence="12">2.5.1.7</ecNumber>
    </recommendedName>
    <alternativeName>
        <fullName evidence="12">Enoylpyruvate transferase</fullName>
    </alternativeName>
    <alternativeName>
        <fullName evidence="12">UDP-N-acetylglucosamine enolpyruvyl transferase</fullName>
        <shortName evidence="12">EPT</shortName>
    </alternativeName>
</protein>
<comment type="catalytic activity">
    <reaction evidence="11 12">
        <text>phosphoenolpyruvate + UDP-N-acetyl-alpha-D-glucosamine = UDP-N-acetyl-3-O-(1-carboxyvinyl)-alpha-D-glucosamine + phosphate</text>
        <dbReference type="Rhea" id="RHEA:18681"/>
        <dbReference type="ChEBI" id="CHEBI:43474"/>
        <dbReference type="ChEBI" id="CHEBI:57705"/>
        <dbReference type="ChEBI" id="CHEBI:58702"/>
        <dbReference type="ChEBI" id="CHEBI:68483"/>
        <dbReference type="EC" id="2.5.1.7"/>
    </reaction>
</comment>
<proteinExistence type="inferred from homology"/>
<evidence type="ECO:0000256" key="10">
    <source>
        <dbReference type="ARBA" id="ARBA00038367"/>
    </source>
</evidence>
<gene>
    <name evidence="12 14" type="primary">murA</name>
    <name evidence="14" type="ORF">DRH29_00205</name>
</gene>
<evidence type="ECO:0000256" key="1">
    <source>
        <dbReference type="ARBA" id="ARBA00004496"/>
    </source>
</evidence>
<dbReference type="UniPathway" id="UPA00219"/>
<evidence type="ECO:0000256" key="11">
    <source>
        <dbReference type="ARBA" id="ARBA00047527"/>
    </source>
</evidence>
<evidence type="ECO:0000256" key="9">
    <source>
        <dbReference type="ARBA" id="ARBA00023316"/>
    </source>
</evidence>
<keyword evidence="7 12" id="KW-0573">Peptidoglycan synthesis</keyword>
<comment type="pathway">
    <text evidence="2 12">Cell wall biogenesis; peptidoglycan biosynthesis.</text>
</comment>
<feature type="modified residue" description="2-(S-cysteinyl)pyruvic acid O-phosphothioketal" evidence="12">
    <location>
        <position position="118"/>
    </location>
</feature>
<dbReference type="Pfam" id="PF00275">
    <property type="entry name" value="EPSP_synthase"/>
    <property type="match status" value="1"/>
</dbReference>
<dbReference type="GO" id="GO:0008360">
    <property type="term" value="P:regulation of cell shape"/>
    <property type="evidence" value="ECO:0007669"/>
    <property type="project" value="UniProtKB-KW"/>
</dbReference>
<evidence type="ECO:0000313" key="14">
    <source>
        <dbReference type="EMBL" id="RLC37827.1"/>
    </source>
</evidence>
<dbReference type="AlphaFoldDB" id="A0A420ZDT5"/>
<dbReference type="InterPro" id="IPR001986">
    <property type="entry name" value="Enolpyruvate_Tfrase_dom"/>
</dbReference>
<comment type="caution">
    <text evidence="12">Lacks conserved residue(s) required for the propagation of feature annotation.</text>
</comment>
<dbReference type="GO" id="GO:0019277">
    <property type="term" value="P:UDP-N-acetylgalactosamine biosynthetic process"/>
    <property type="evidence" value="ECO:0007669"/>
    <property type="project" value="InterPro"/>
</dbReference>
<dbReference type="GO" id="GO:0008760">
    <property type="term" value="F:UDP-N-acetylglucosamine 1-carboxyvinyltransferase activity"/>
    <property type="evidence" value="ECO:0007669"/>
    <property type="project" value="UniProtKB-UniRule"/>
</dbReference>
<organism evidence="14 15">
    <name type="scientific">candidate division Kazan bacterium</name>
    <dbReference type="NCBI Taxonomy" id="2202143"/>
    <lineage>
        <taxon>Bacteria</taxon>
        <taxon>Bacteria division Kazan-3B-28</taxon>
    </lineage>
</organism>
<feature type="domain" description="Enolpyruvate transferase" evidence="13">
    <location>
        <begin position="8"/>
        <end position="410"/>
    </location>
</feature>
<keyword evidence="9 12" id="KW-0961">Cell wall biogenesis/degradation</keyword>
<dbReference type="CDD" id="cd01555">
    <property type="entry name" value="UdpNAET"/>
    <property type="match status" value="1"/>
</dbReference>
<keyword evidence="12" id="KW-0670">Pyruvate</keyword>
<evidence type="ECO:0000256" key="4">
    <source>
        <dbReference type="ARBA" id="ARBA00022618"/>
    </source>
</evidence>
<keyword evidence="3 12" id="KW-0963">Cytoplasm</keyword>
<evidence type="ECO:0000256" key="7">
    <source>
        <dbReference type="ARBA" id="ARBA00022984"/>
    </source>
</evidence>
<dbReference type="InterPro" id="IPR013792">
    <property type="entry name" value="RNA3'P_cycl/enolpyr_Trfase_a/b"/>
</dbReference>
<dbReference type="GO" id="GO:0009252">
    <property type="term" value="P:peptidoglycan biosynthetic process"/>
    <property type="evidence" value="ECO:0007669"/>
    <property type="project" value="UniProtKB-UniRule"/>
</dbReference>
<dbReference type="InterPro" id="IPR036968">
    <property type="entry name" value="Enolpyruvate_Tfrase_sf"/>
</dbReference>
<evidence type="ECO:0000313" key="15">
    <source>
        <dbReference type="Proteomes" id="UP000281261"/>
    </source>
</evidence>
<keyword evidence="8 12" id="KW-0131">Cell cycle</keyword>
<name>A0A420ZDT5_UNCK3</name>
<evidence type="ECO:0000256" key="2">
    <source>
        <dbReference type="ARBA" id="ARBA00004752"/>
    </source>
</evidence>
<dbReference type="SUPFAM" id="SSF55205">
    <property type="entry name" value="EPT/RTPC-like"/>
    <property type="match status" value="1"/>
</dbReference>
<dbReference type="GO" id="GO:0071555">
    <property type="term" value="P:cell wall organization"/>
    <property type="evidence" value="ECO:0007669"/>
    <property type="project" value="UniProtKB-KW"/>
</dbReference>
<feature type="binding site" evidence="12">
    <location>
        <position position="94"/>
    </location>
    <ligand>
        <name>UDP-N-acetyl-alpha-D-glucosamine</name>
        <dbReference type="ChEBI" id="CHEBI:57705"/>
    </ligand>
</feature>
<feature type="binding site" evidence="12">
    <location>
        <begin position="23"/>
        <end position="24"/>
    </location>
    <ligand>
        <name>phosphoenolpyruvate</name>
        <dbReference type="ChEBI" id="CHEBI:58702"/>
    </ligand>
</feature>
<accession>A0A420ZDT5</accession>
<sequence>MSSKFIIEGGQTLRGEVQISGSKNAALPILASTLLTTEPVTISNIPAIQDVKVLGEIIESLGGKVEWLSDTQVRVDNSGVDGREPDYKKIKKLRASILILGPLLARLGRVRTSQPGGCYIGPRPIDVHLDGLKALGAIITPDGEFYDIRADDGLVGTKIVLNEMSVTGTSNILMAAVLAKGKTEIRLAAAEPENNNLAESLVKMGAKISGIGTHTLTIEGVDNLHSAKLEIIPDRLEAGTFAIAAALTHGEVTIKGYVRDHLDLFTNKLLETGVRMNFISDDTVQILKTSGLRAVDIKTQTYPGFPTDLQAPFGTLLTQAVGTSKIYETMYDGRLNYFKELAKMGATANILDPHRAVVSGPTVLYGKEIESLDIRAGATLILAALAANGKSIIDKVELIDRGYVQIEKKLQKLGAKIERVEEKESVAA</sequence>
<evidence type="ECO:0000259" key="13">
    <source>
        <dbReference type="Pfam" id="PF00275"/>
    </source>
</evidence>
<dbReference type="NCBIfam" id="NF006873">
    <property type="entry name" value="PRK09369.1"/>
    <property type="match status" value="1"/>
</dbReference>
<evidence type="ECO:0000256" key="3">
    <source>
        <dbReference type="ARBA" id="ARBA00022490"/>
    </source>
</evidence>
<dbReference type="NCBIfam" id="TIGR01072">
    <property type="entry name" value="murA"/>
    <property type="match status" value="1"/>
</dbReference>
<dbReference type="PANTHER" id="PTHR43783">
    <property type="entry name" value="UDP-N-ACETYLGLUCOSAMINE 1-CARBOXYVINYLTRANSFERASE"/>
    <property type="match status" value="1"/>
</dbReference>
<comment type="subcellular location">
    <subcellularLocation>
        <location evidence="1 12">Cytoplasm</location>
    </subcellularLocation>
</comment>
<dbReference type="EMBL" id="QMNG01000001">
    <property type="protein sequence ID" value="RLC37827.1"/>
    <property type="molecule type" value="Genomic_DNA"/>
</dbReference>
<comment type="caution">
    <text evidence="14">The sequence shown here is derived from an EMBL/GenBank/DDBJ whole genome shotgun (WGS) entry which is preliminary data.</text>
</comment>
<keyword evidence="4 12" id="KW-0132">Cell division</keyword>
<dbReference type="GO" id="GO:0005737">
    <property type="term" value="C:cytoplasm"/>
    <property type="evidence" value="ECO:0007669"/>
    <property type="project" value="UniProtKB-SubCell"/>
</dbReference>
<dbReference type="HAMAP" id="MF_00111">
    <property type="entry name" value="MurA"/>
    <property type="match status" value="1"/>
</dbReference>
<keyword evidence="5 12" id="KW-0808">Transferase</keyword>
<dbReference type="Gene3D" id="3.65.10.10">
    <property type="entry name" value="Enolpyruvate transferase domain"/>
    <property type="match status" value="2"/>
</dbReference>
<feature type="binding site" evidence="12">
    <location>
        <position position="308"/>
    </location>
    <ligand>
        <name>UDP-N-acetyl-alpha-D-glucosamine</name>
        <dbReference type="ChEBI" id="CHEBI:57705"/>
    </ligand>
</feature>
<dbReference type="InterPro" id="IPR050068">
    <property type="entry name" value="MurA_subfamily"/>
</dbReference>